<accession>A0ABT7HCK0</accession>
<gene>
    <name evidence="1" type="ORF">QQF73_06565</name>
</gene>
<dbReference type="Proteomes" id="UP001223547">
    <property type="component" value="Unassembled WGS sequence"/>
</dbReference>
<keyword evidence="2" id="KW-1185">Reference proteome</keyword>
<dbReference type="RefSeq" id="WP_285367676.1">
    <property type="nucleotide sequence ID" value="NZ_JASSQD010000001.1"/>
</dbReference>
<dbReference type="Gene3D" id="3.40.50.300">
    <property type="entry name" value="P-loop containing nucleotide triphosphate hydrolases"/>
    <property type="match status" value="1"/>
</dbReference>
<protein>
    <submittedName>
        <fullName evidence="1">Uncharacterized protein</fullName>
    </submittedName>
</protein>
<name>A0ABT7HCK0_9GAMM</name>
<reference evidence="1 2" key="1">
    <citation type="submission" date="2023-05" db="EMBL/GenBank/DDBJ databases">
        <title>Marinobacter albus sp. nov., a marine bacterium isolated from sand in a coastal intertidal zone of huludao.</title>
        <authorList>
            <person name="Deng T."/>
        </authorList>
    </citation>
    <scope>NUCLEOTIDE SEQUENCE [LARGE SCALE GENOMIC DNA]</scope>
    <source>
        <strain evidence="1 2">M216</strain>
    </source>
</reference>
<evidence type="ECO:0000313" key="2">
    <source>
        <dbReference type="Proteomes" id="UP001223547"/>
    </source>
</evidence>
<dbReference type="EMBL" id="JASSQD010000001">
    <property type="protein sequence ID" value="MDK9557286.1"/>
    <property type="molecule type" value="Genomic_DNA"/>
</dbReference>
<sequence length="276" mass="32061">MLDLMLGNDDRSFSLGEVHAWFRPFRAHHKYIDCNCGDKDCSYWLPILSVPEKEFHARAFDQLGVDFLVDSSKSLPWVIDNNGWAAKRGIETVNIVMHKPLINYIYSIWKRGDSIDTALYRYKAYYWRLVNSSISAVSVSFSDLVSDPDQSLRQICKITGQAYTPDRKKFWAREHHHIFGSGGIRGQAKVGSSTIQERDDLPEDFLALIPLINEKIAGDKKIQKIKQYFASNNFKTYTPSFGILKSPRRKLKPAWYYFSKAKALWRRFFPEVYEPK</sequence>
<dbReference type="InterPro" id="IPR027417">
    <property type="entry name" value="P-loop_NTPase"/>
</dbReference>
<comment type="caution">
    <text evidence="1">The sequence shown here is derived from an EMBL/GenBank/DDBJ whole genome shotgun (WGS) entry which is preliminary data.</text>
</comment>
<proteinExistence type="predicted"/>
<evidence type="ECO:0000313" key="1">
    <source>
        <dbReference type="EMBL" id="MDK9557286.1"/>
    </source>
</evidence>
<organism evidence="1 2">
    <name type="scientific">Marinobacter albus</name>
    <dbReference type="NCBI Taxonomy" id="3030833"/>
    <lineage>
        <taxon>Bacteria</taxon>
        <taxon>Pseudomonadati</taxon>
        <taxon>Pseudomonadota</taxon>
        <taxon>Gammaproteobacteria</taxon>
        <taxon>Pseudomonadales</taxon>
        <taxon>Marinobacteraceae</taxon>
        <taxon>Marinobacter</taxon>
    </lineage>
</organism>